<keyword evidence="1" id="KW-1133">Transmembrane helix</keyword>
<dbReference type="AlphaFoldDB" id="A0A919BN89"/>
<evidence type="ECO:0000256" key="1">
    <source>
        <dbReference type="SAM" id="Phobius"/>
    </source>
</evidence>
<gene>
    <name evidence="2" type="ORF">GCM10017161_34730</name>
</gene>
<accession>A0A919BN89</accession>
<feature type="transmembrane region" description="Helical" evidence="1">
    <location>
        <begin position="325"/>
        <end position="347"/>
    </location>
</feature>
<feature type="transmembrane region" description="Helical" evidence="1">
    <location>
        <begin position="6"/>
        <end position="22"/>
    </location>
</feature>
<feature type="transmembrane region" description="Helical" evidence="1">
    <location>
        <begin position="72"/>
        <end position="91"/>
    </location>
</feature>
<protein>
    <recommendedName>
        <fullName evidence="4">10TM heavy-metal exporter</fullName>
    </recommendedName>
</protein>
<dbReference type="Pfam" id="PF11449">
    <property type="entry name" value="ArsP_2"/>
    <property type="match status" value="1"/>
</dbReference>
<feature type="transmembrane region" description="Helical" evidence="1">
    <location>
        <begin position="154"/>
        <end position="172"/>
    </location>
</feature>
<dbReference type="NCBIfam" id="NF037962">
    <property type="entry name" value="arsenic_eff"/>
    <property type="match status" value="1"/>
</dbReference>
<dbReference type="EMBL" id="BNCK01000009">
    <property type="protein sequence ID" value="GHG02806.1"/>
    <property type="molecule type" value="Genomic_DNA"/>
</dbReference>
<feature type="transmembrane region" description="Helical" evidence="1">
    <location>
        <begin position="237"/>
        <end position="257"/>
    </location>
</feature>
<evidence type="ECO:0008006" key="4">
    <source>
        <dbReference type="Google" id="ProtNLM"/>
    </source>
</evidence>
<evidence type="ECO:0000313" key="3">
    <source>
        <dbReference type="Proteomes" id="UP000623842"/>
    </source>
</evidence>
<feature type="transmembrane region" description="Helical" evidence="1">
    <location>
        <begin position="43"/>
        <end position="66"/>
    </location>
</feature>
<reference evidence="2" key="1">
    <citation type="journal article" date="2014" name="Int. J. Syst. Evol. Microbiol.">
        <title>Complete genome sequence of Corynebacterium casei LMG S-19264T (=DSM 44701T), isolated from a smear-ripened cheese.</title>
        <authorList>
            <consortium name="US DOE Joint Genome Institute (JGI-PGF)"/>
            <person name="Walter F."/>
            <person name="Albersmeier A."/>
            <person name="Kalinowski J."/>
            <person name="Ruckert C."/>
        </authorList>
    </citation>
    <scope>NUCLEOTIDE SEQUENCE</scope>
    <source>
        <strain evidence="2">KCTC 42731</strain>
    </source>
</reference>
<sequence length="350" mass="38042">MSDAFWQVAVFVALTLIVYHLVAHRVSLIARQKSFAPTGPWKIVLASFMGVIPGCGGAIIVITQFVSGSMSFGAIVAVLTATMGDAAFLLLAAQPETGLFVIILSFSVGIISGLIVDRIHGQDFLKPALDCSKEHTACRRWFPKQSKRIKSQGLLWQWLVIPGAVVGLFMAAQQDVETWFFISDNTIQVLGALIVLVFIVLWATTTEVKDFESIVAEDKKSTHSKTFQRVALDTNFITSWVVIAFLMFELLVFYTKLDLTQVFTAIPSLLPFIGVVIGMIPGCGPQIITTTLYLSGAIPLSAQIGNAISNDGDALFPAIALSPKVAIMATLYSSIPAFVVAYGYYFIFEV</sequence>
<feature type="transmembrane region" description="Helical" evidence="1">
    <location>
        <begin position="269"/>
        <end position="288"/>
    </location>
</feature>
<organism evidence="2 3">
    <name type="scientific">Thalassotalea marina</name>
    <dbReference type="NCBI Taxonomy" id="1673741"/>
    <lineage>
        <taxon>Bacteria</taxon>
        <taxon>Pseudomonadati</taxon>
        <taxon>Pseudomonadota</taxon>
        <taxon>Gammaproteobacteria</taxon>
        <taxon>Alteromonadales</taxon>
        <taxon>Colwelliaceae</taxon>
        <taxon>Thalassotalea</taxon>
    </lineage>
</organism>
<dbReference type="InterPro" id="IPR021552">
    <property type="entry name" value="ArsP_2"/>
</dbReference>
<reference evidence="2" key="2">
    <citation type="submission" date="2020-09" db="EMBL/GenBank/DDBJ databases">
        <authorList>
            <person name="Sun Q."/>
            <person name="Kim S."/>
        </authorList>
    </citation>
    <scope>NUCLEOTIDE SEQUENCE</scope>
    <source>
        <strain evidence="2">KCTC 42731</strain>
    </source>
</reference>
<evidence type="ECO:0000313" key="2">
    <source>
        <dbReference type="EMBL" id="GHG02806.1"/>
    </source>
</evidence>
<feature type="transmembrane region" description="Helical" evidence="1">
    <location>
        <begin position="179"/>
        <end position="203"/>
    </location>
</feature>
<feature type="transmembrane region" description="Helical" evidence="1">
    <location>
        <begin position="98"/>
        <end position="116"/>
    </location>
</feature>
<comment type="caution">
    <text evidence="2">The sequence shown here is derived from an EMBL/GenBank/DDBJ whole genome shotgun (WGS) entry which is preliminary data.</text>
</comment>
<keyword evidence="3" id="KW-1185">Reference proteome</keyword>
<keyword evidence="1" id="KW-0472">Membrane</keyword>
<dbReference type="Proteomes" id="UP000623842">
    <property type="component" value="Unassembled WGS sequence"/>
</dbReference>
<keyword evidence="1" id="KW-0812">Transmembrane</keyword>
<proteinExistence type="predicted"/>
<name>A0A919BN89_9GAMM</name>